<feature type="signal peptide" evidence="1">
    <location>
        <begin position="1"/>
        <end position="23"/>
    </location>
</feature>
<keyword evidence="1" id="KW-0732">Signal</keyword>
<dbReference type="PATRIC" id="fig|187330.3.peg.2271"/>
<dbReference type="EMBL" id="LHPH01000026">
    <property type="protein sequence ID" value="KPH58293.1"/>
    <property type="molecule type" value="Genomic_DNA"/>
</dbReference>
<proteinExistence type="predicted"/>
<gene>
    <name evidence="2" type="ORF">ADS77_18105</name>
</gene>
<keyword evidence="3" id="KW-1185">Reference proteome</keyword>
<evidence type="ECO:0000313" key="3">
    <source>
        <dbReference type="Proteomes" id="UP000037848"/>
    </source>
</evidence>
<reference evidence="2 3" key="1">
    <citation type="submission" date="2015-08" db="EMBL/GenBank/DDBJ databases">
        <title>Draft Genome Sequence of Pseudoalteromonas porphyrae UCD-SED14.</title>
        <authorList>
            <person name="Coil D.A."/>
            <person name="Jospin G."/>
            <person name="Lee R.D."/>
            <person name="Eisen J.A."/>
        </authorList>
    </citation>
    <scope>NUCLEOTIDE SEQUENCE [LARGE SCALE GENOMIC DNA]</scope>
    <source>
        <strain evidence="2 3">UCD-SED14</strain>
    </source>
</reference>
<dbReference type="OrthoDB" id="6332716at2"/>
<organism evidence="2 3">
    <name type="scientific">Pseudoalteromonas porphyrae</name>
    <dbReference type="NCBI Taxonomy" id="187330"/>
    <lineage>
        <taxon>Bacteria</taxon>
        <taxon>Pseudomonadati</taxon>
        <taxon>Pseudomonadota</taxon>
        <taxon>Gammaproteobacteria</taxon>
        <taxon>Alteromonadales</taxon>
        <taxon>Pseudoalteromonadaceae</taxon>
        <taxon>Pseudoalteromonas</taxon>
    </lineage>
</organism>
<evidence type="ECO:0000313" key="2">
    <source>
        <dbReference type="EMBL" id="KPH58293.1"/>
    </source>
</evidence>
<sequence>MKKALLALMVAPLFAVSATFAVADDAVDASAETIKEYTEMCLNWAKDDDISNDELKPYVLKCVNDELEAEGYNKVTDVKI</sequence>
<comment type="caution">
    <text evidence="2">The sequence shown here is derived from an EMBL/GenBank/DDBJ whole genome shotgun (WGS) entry which is preliminary data.</text>
</comment>
<dbReference type="RefSeq" id="WP_054206536.1">
    <property type="nucleotide sequence ID" value="NZ_LHPH01000026.1"/>
</dbReference>
<dbReference type="AlphaFoldDB" id="A0A0N1MSP8"/>
<feature type="chain" id="PRO_5005878334" evidence="1">
    <location>
        <begin position="24"/>
        <end position="80"/>
    </location>
</feature>
<dbReference type="Proteomes" id="UP000037848">
    <property type="component" value="Unassembled WGS sequence"/>
</dbReference>
<evidence type="ECO:0000256" key="1">
    <source>
        <dbReference type="SAM" id="SignalP"/>
    </source>
</evidence>
<name>A0A0N1MSP8_9GAMM</name>
<accession>A0A0N1MSP8</accession>
<protein>
    <submittedName>
        <fullName evidence="2">Uncharacterized protein</fullName>
    </submittedName>
</protein>